<reference evidence="1" key="1">
    <citation type="submission" date="2015-06" db="UniProtKB">
        <authorList>
            <consortium name="EnsemblPlants"/>
        </authorList>
    </citation>
    <scope>IDENTIFICATION</scope>
</reference>
<evidence type="ECO:0000313" key="1">
    <source>
        <dbReference type="EnsemblPlants" id="EMT33393"/>
    </source>
</evidence>
<dbReference type="EnsemblPlants" id="EMT33393">
    <property type="protein sequence ID" value="EMT33393"/>
    <property type="gene ID" value="F775_23144"/>
</dbReference>
<dbReference type="AlphaFoldDB" id="N1R4C7"/>
<name>N1R4C7_AEGTA</name>
<accession>N1R4C7</accession>
<organism evidence="1">
    <name type="scientific">Aegilops tauschii</name>
    <name type="common">Tausch's goatgrass</name>
    <name type="synonym">Aegilops squarrosa</name>
    <dbReference type="NCBI Taxonomy" id="37682"/>
    <lineage>
        <taxon>Eukaryota</taxon>
        <taxon>Viridiplantae</taxon>
        <taxon>Streptophyta</taxon>
        <taxon>Embryophyta</taxon>
        <taxon>Tracheophyta</taxon>
        <taxon>Spermatophyta</taxon>
        <taxon>Magnoliopsida</taxon>
        <taxon>Liliopsida</taxon>
        <taxon>Poales</taxon>
        <taxon>Poaceae</taxon>
        <taxon>BOP clade</taxon>
        <taxon>Pooideae</taxon>
        <taxon>Triticodae</taxon>
        <taxon>Triticeae</taxon>
        <taxon>Triticinae</taxon>
        <taxon>Aegilops</taxon>
    </lineage>
</organism>
<protein>
    <submittedName>
        <fullName evidence="1">Uncharacterized protein</fullName>
    </submittedName>
</protein>
<sequence length="103" mass="11635">MRSNLEVFSGTLPEGATIMEWFFIILVVPPMMRVYEDQGNVIGCRYKIHHGRNGRVYDMDSLGRHFYDKVVLYSSLHFYDKVVLSGSPSAGPAIASAIHLDDK</sequence>
<proteinExistence type="predicted"/>